<dbReference type="InterPro" id="IPR052424">
    <property type="entry name" value="Kielin_Chordin-BMP_Reg"/>
</dbReference>
<sequence>MIIMRHKLINSRWKCIVIISSIFLTLNTVVFGVPLNMSYSNQENIRNEHFAHEKEYNKKLVDSSCIVNGSKYGEGDYTPGAGPCEECICHPPNVVCSMMKCPINTGCITIQLPNKCCPKYKCDCEHKGKQYNNGEKINKFDESACRVCFCNGGEIVCTSIVCYTRSDCQGYYLPGDCCPKYDNCSSTSIEQKEKESMTSKKSYGRKIDNWSHTTEHNFSEDVIWKRDTAKSQNQELTTVPNFLTTIPITFYDPEKIIKDINTSLPFFEELNASTVNSVLDKNITFDETNIKIDNLVTVGDINESLKTSFLGFEIDNFTTDGETTDTNFITNNKTSEIIPQFEELFDTTTDIDNSVIITDQNGTETIIGLTEEPVTEEIINSVPRTSSTQIEIFNPNDLVLDTEKPFIELSTITSEIDITTEMDYEESREATTPRPPDKSTIGTPQKIVIDTLQKTIEDEINIENTFTDLEDTTDMFGPNFGDKTQTHQIYFDSNSDSTQIKKNTYTTTFLPTIKNMKEITTEYLQNELFNQSLINSNIENMKNNISENIKYDPENISINTNKSTETYNNTSFLKLETKNTTSCVNSSCTNSSKLNDELFHSQLEPTSTTPFIIEKKLLPIQDSLRSVIKKITYPKEYPDEFETIQNGPSLTITKKTYTSIPDIIYTTTTMVTLPTLELIYKADKEIEKYLSGIQSTTIKPSNGLRPLRNVSF</sequence>
<dbReference type="GO" id="GO:0030513">
    <property type="term" value="P:positive regulation of BMP signaling pathway"/>
    <property type="evidence" value="ECO:0007669"/>
    <property type="project" value="TreeGrafter"/>
</dbReference>
<evidence type="ECO:0000259" key="4">
    <source>
        <dbReference type="PROSITE" id="PS50184"/>
    </source>
</evidence>
<evidence type="ECO:0000313" key="5">
    <source>
        <dbReference type="EMBL" id="MBW13828.1"/>
    </source>
</evidence>
<keyword evidence="3" id="KW-0732">Signal</keyword>
<comment type="subcellular location">
    <subcellularLocation>
        <location evidence="1">Secreted</location>
    </subcellularLocation>
</comment>
<dbReference type="Gene3D" id="2.10.70.10">
    <property type="entry name" value="Complement Module, domain 1"/>
    <property type="match status" value="1"/>
</dbReference>
<name>A0A2H8TKM1_9HEMI</name>
<evidence type="ECO:0000256" key="2">
    <source>
        <dbReference type="ARBA" id="ARBA00022525"/>
    </source>
</evidence>
<dbReference type="PANTHER" id="PTHR46698">
    <property type="entry name" value="CROSSVEINLESS 2"/>
    <property type="match status" value="1"/>
</dbReference>
<dbReference type="AlphaFoldDB" id="A0A2H8TKM1"/>
<dbReference type="GO" id="GO:0036122">
    <property type="term" value="F:BMP binding"/>
    <property type="evidence" value="ECO:0007669"/>
    <property type="project" value="TreeGrafter"/>
</dbReference>
<dbReference type="PROSITE" id="PS50184">
    <property type="entry name" value="VWFC_2"/>
    <property type="match status" value="2"/>
</dbReference>
<dbReference type="GO" id="GO:0005576">
    <property type="term" value="C:extracellular region"/>
    <property type="evidence" value="ECO:0007669"/>
    <property type="project" value="UniProtKB-SubCell"/>
</dbReference>
<gene>
    <name evidence="5" type="primary">kcp_0</name>
</gene>
<reference evidence="5" key="1">
    <citation type="submission" date="2017-10" db="EMBL/GenBank/DDBJ databases">
        <title>Transcriptome Assembly of Sugarcane Aphid Adults.</title>
        <authorList>
            <person name="Scully E.D."/>
            <person name="Palmer N.A."/>
            <person name="Geib S.M."/>
            <person name="Sarath G."/>
            <person name="Sattler S.E."/>
        </authorList>
    </citation>
    <scope>NUCLEOTIDE SEQUENCE</scope>
    <source>
        <tissue evidence="5">Whole body</tissue>
    </source>
</reference>
<organism evidence="5">
    <name type="scientific">Melanaphis sacchari</name>
    <dbReference type="NCBI Taxonomy" id="742174"/>
    <lineage>
        <taxon>Eukaryota</taxon>
        <taxon>Metazoa</taxon>
        <taxon>Ecdysozoa</taxon>
        <taxon>Arthropoda</taxon>
        <taxon>Hexapoda</taxon>
        <taxon>Insecta</taxon>
        <taxon>Pterygota</taxon>
        <taxon>Neoptera</taxon>
        <taxon>Paraneoptera</taxon>
        <taxon>Hemiptera</taxon>
        <taxon>Sternorrhyncha</taxon>
        <taxon>Aphidomorpha</taxon>
        <taxon>Aphidoidea</taxon>
        <taxon>Aphididae</taxon>
        <taxon>Aphidini</taxon>
        <taxon>Melanaphis</taxon>
    </lineage>
</organism>
<feature type="domain" description="VWFC" evidence="4">
    <location>
        <begin position="63"/>
        <end position="123"/>
    </location>
</feature>
<keyword evidence="2" id="KW-0964">Secreted</keyword>
<dbReference type="EMBL" id="GFXV01002023">
    <property type="protein sequence ID" value="MBW13828.1"/>
    <property type="molecule type" value="Transcribed_RNA"/>
</dbReference>
<dbReference type="InterPro" id="IPR001007">
    <property type="entry name" value="VWF_dom"/>
</dbReference>
<evidence type="ECO:0000256" key="3">
    <source>
        <dbReference type="ARBA" id="ARBA00022729"/>
    </source>
</evidence>
<protein>
    <submittedName>
        <fullName evidence="5">Kielin/chordin-like protein</fullName>
    </submittedName>
</protein>
<dbReference type="SUPFAM" id="SSF57603">
    <property type="entry name" value="FnI-like domain"/>
    <property type="match status" value="2"/>
</dbReference>
<dbReference type="OrthoDB" id="6132182at2759"/>
<dbReference type="PANTHER" id="PTHR46698:SF4">
    <property type="entry name" value="CROSSVEINLESS 2"/>
    <property type="match status" value="1"/>
</dbReference>
<feature type="domain" description="VWFC" evidence="4">
    <location>
        <begin position="124"/>
        <end position="185"/>
    </location>
</feature>
<accession>A0A2H8TKM1</accession>
<dbReference type="SMART" id="SM00214">
    <property type="entry name" value="VWC"/>
    <property type="match status" value="2"/>
</dbReference>
<proteinExistence type="predicted"/>
<evidence type="ECO:0000256" key="1">
    <source>
        <dbReference type="ARBA" id="ARBA00004613"/>
    </source>
</evidence>